<gene>
    <name evidence="2" type="ORF">H0921_05865</name>
</gene>
<protein>
    <submittedName>
        <fullName evidence="2">Uncharacterized protein</fullName>
    </submittedName>
</protein>
<evidence type="ECO:0000256" key="1">
    <source>
        <dbReference type="SAM" id="MobiDB-lite"/>
    </source>
</evidence>
<comment type="caution">
    <text evidence="2">The sequence shown here is derived from an EMBL/GenBank/DDBJ whole genome shotgun (WGS) entry which is preliminary data.</text>
</comment>
<dbReference type="EMBL" id="JACEFB010000002">
    <property type="protein sequence ID" value="MBA2225687.1"/>
    <property type="molecule type" value="Genomic_DNA"/>
</dbReference>
<reference evidence="2 3" key="1">
    <citation type="submission" date="2020-07" db="EMBL/GenBank/DDBJ databases">
        <title>Thermogemmata thermophila gen. nov., sp. nov., a novel moderate thermophilic planctomycete from a Kamchatka hot spring.</title>
        <authorList>
            <person name="Elcheninov A.G."/>
            <person name="Podosokorskaya O.A."/>
            <person name="Kovaleva O.L."/>
            <person name="Novikov A."/>
            <person name="Bonch-Osmolovskaya E.A."/>
            <person name="Toshchakov S.V."/>
            <person name="Kublanov I.V."/>
        </authorList>
    </citation>
    <scope>NUCLEOTIDE SEQUENCE [LARGE SCALE GENOMIC DNA]</scope>
    <source>
        <strain evidence="2 3">2918</strain>
    </source>
</reference>
<organism evidence="2 3">
    <name type="scientific">Thermogemmata fonticola</name>
    <dbReference type="NCBI Taxonomy" id="2755323"/>
    <lineage>
        <taxon>Bacteria</taxon>
        <taxon>Pseudomonadati</taxon>
        <taxon>Planctomycetota</taxon>
        <taxon>Planctomycetia</taxon>
        <taxon>Gemmatales</taxon>
        <taxon>Gemmataceae</taxon>
        <taxon>Thermogemmata</taxon>
    </lineage>
</organism>
<dbReference type="RefSeq" id="WP_194537086.1">
    <property type="nucleotide sequence ID" value="NZ_JACEFB010000002.1"/>
</dbReference>
<evidence type="ECO:0000313" key="2">
    <source>
        <dbReference type="EMBL" id="MBA2225687.1"/>
    </source>
</evidence>
<feature type="region of interest" description="Disordered" evidence="1">
    <location>
        <begin position="42"/>
        <end position="67"/>
    </location>
</feature>
<dbReference type="Proteomes" id="UP000542342">
    <property type="component" value="Unassembled WGS sequence"/>
</dbReference>
<keyword evidence="3" id="KW-1185">Reference proteome</keyword>
<dbReference type="AlphaFoldDB" id="A0A7V8VDE7"/>
<evidence type="ECO:0000313" key="3">
    <source>
        <dbReference type="Proteomes" id="UP000542342"/>
    </source>
</evidence>
<name>A0A7V8VDE7_9BACT</name>
<sequence length="236" mass="25549">MHHRSAQGVMYRRSAVWRLFLVGLGIVAFPIVGTSFGPGEAVAQTPGGTGENRPAAPSSPAQETPAAASTRLRLARVKIRGSFQDARLGDILKEFAQLAEEQTGEPVLWTYAPGFPAQVRIQVDLAEQSLLQALDQVLTAGSKASQQNLGYVVLSLPDHKHDGWVRLTTQGERGKELPPATAEEEQQAQERLAMAQKLLAENKPAAAKIYLEVVIKKYPTTAAARQARLLLEKLGP</sequence>
<accession>A0A7V8VDE7</accession>
<proteinExistence type="predicted"/>